<dbReference type="SUPFAM" id="SSF50156">
    <property type="entry name" value="PDZ domain-like"/>
    <property type="match status" value="1"/>
</dbReference>
<accession>A0A2L0EIL4</accession>
<dbReference type="SUPFAM" id="SSF49464">
    <property type="entry name" value="Carboxypeptidase regulatory domain-like"/>
    <property type="match status" value="2"/>
</dbReference>
<dbReference type="SUPFAM" id="SSF49452">
    <property type="entry name" value="Starch-binding domain-like"/>
    <property type="match status" value="4"/>
</dbReference>
<dbReference type="OrthoDB" id="5491003at2"/>
<feature type="compositionally biased region" description="Low complexity" evidence="2">
    <location>
        <begin position="42"/>
        <end position="70"/>
    </location>
</feature>
<dbReference type="GO" id="GO:0030246">
    <property type="term" value="F:carbohydrate binding"/>
    <property type="evidence" value="ECO:0007669"/>
    <property type="project" value="InterPro"/>
</dbReference>
<dbReference type="Gene3D" id="2.60.40.1120">
    <property type="entry name" value="Carboxypeptidase-like, regulatory domain"/>
    <property type="match status" value="3"/>
</dbReference>
<reference evidence="4 5" key="1">
    <citation type="submission" date="2015-09" db="EMBL/GenBank/DDBJ databases">
        <title>Sorangium comparison.</title>
        <authorList>
            <person name="Zaburannyi N."/>
            <person name="Bunk B."/>
            <person name="Overmann J."/>
            <person name="Mueller R."/>
        </authorList>
    </citation>
    <scope>NUCLEOTIDE SEQUENCE [LARGE SCALE GENOMIC DNA]</scope>
    <source>
        <strain evidence="4 5">So ce26</strain>
    </source>
</reference>
<dbReference type="InterPro" id="IPR013784">
    <property type="entry name" value="Carb-bd-like_fold"/>
</dbReference>
<sequence>MKRSWIKQAWALAVLGLALSALLFWSLWRRPAGAPPTGADVPPEGAAPARPGARPRAPAARARQPGSVAGRVAEPAGAPVAGAMVCATVESGAMSLVEAREPVCAPAAQDGRYTLSGLLPARWRISASAPGHRPAHYVAPDALRAPFLDLGAGEARTGVDLTLAPGGVEVKGQVEDIGGGAISGALVMISRFGPHDVVVARSDAQGSYAAWVDEGPYMARAEADGYSVGFKDGVAPGPALKLLLTPASVLAGRVLEAGTGAPVEGAKISLESEEAFGMMPGAGAAHALSDAEGRFRVDRLPPGRYRILARAVGRFGQARESVVLGVGQTSSEVVVEVHPARTLTGRVEIAPDGAPCKSGNVGLMDTASGGMVGVPVEADGAVRFDGVLPGKYQVLVRCTNQPAEPSYPPVEVRDVDVEGLVWTVRAGLTIRGRVVDRDGGPVRANVHAHAPEMMGRSGATGASASNEPDGSFVLQGLSPAKYMVAAEPIDHVQPEPVEVELRDEHAPEVTIVADRGGAIEGTVTDADRKPVEGVHIMIASPPRMDVDPPRMGPHPPRMNAAVSREDGSFASKGLPPGEYRVWTNENDMTPPPPPGADPLAGGPQAVSATVKAGESARVALVVERRNGEIQGRVVDEIGEPVTDAFVHAVSESEGAAPPGASAVSRARWGAFSRAPVLTDPEGRFVLGGLREGVYTVRAYRKGGGDGIAEHVKTGDSVTLTLQPAGAISGTLSVPGGKVPDNFTVRVIDSASMFFRSETFVFTEGAFTISGLPEGKYSVSTEAQEGTAAVEVPLGPGEHRRGVVLALAPRAAVRGQVVSLDGGAPVAGMNVRIVNRAGGPPMLPSGGREDNLTDTSGRFEVSGVASGRITVMFMPSDPMNSPHDGAAIPFDVQAGGSTDLGRIALPKRRLKPEDPPGDLGYSIKWGSDIMVDIAEMTFEVSQVRSGGPAAAAGLRGGDVIVSVDGHDVRGKMTYLYHPLTTVPSGTQVTLGLARGANVSITAGNIQPPPGMPGMPAYPH</sequence>
<dbReference type="PROSITE" id="PS50106">
    <property type="entry name" value="PDZ"/>
    <property type="match status" value="1"/>
</dbReference>
<dbReference type="SMART" id="SM00228">
    <property type="entry name" value="PDZ"/>
    <property type="match status" value="1"/>
</dbReference>
<dbReference type="RefSeq" id="WP_104977132.1">
    <property type="nucleotide sequence ID" value="NZ_CP012673.1"/>
</dbReference>
<dbReference type="InterPro" id="IPR051417">
    <property type="entry name" value="SDr/BOS_complex"/>
</dbReference>
<evidence type="ECO:0000259" key="3">
    <source>
        <dbReference type="PROSITE" id="PS50106"/>
    </source>
</evidence>
<dbReference type="Pfam" id="PF13620">
    <property type="entry name" value="CarboxypepD_reg"/>
    <property type="match status" value="3"/>
</dbReference>
<dbReference type="PANTHER" id="PTHR23303">
    <property type="entry name" value="CARBOXYPEPTIDASE REGULATORY REGION-CONTAINING"/>
    <property type="match status" value="1"/>
</dbReference>
<feature type="region of interest" description="Disordered" evidence="2">
    <location>
        <begin position="34"/>
        <end position="70"/>
    </location>
</feature>
<dbReference type="AlphaFoldDB" id="A0A2L0EIL4"/>
<dbReference type="InterPro" id="IPR008969">
    <property type="entry name" value="CarboxyPept-like_regulatory"/>
</dbReference>
<feature type="domain" description="PDZ" evidence="3">
    <location>
        <begin position="901"/>
        <end position="969"/>
    </location>
</feature>
<feature type="region of interest" description="Disordered" evidence="2">
    <location>
        <begin position="584"/>
        <end position="604"/>
    </location>
</feature>
<dbReference type="Gene3D" id="2.30.42.10">
    <property type="match status" value="1"/>
</dbReference>
<proteinExistence type="predicted"/>
<evidence type="ECO:0000256" key="1">
    <source>
        <dbReference type="ARBA" id="ARBA00022729"/>
    </source>
</evidence>
<protein>
    <recommendedName>
        <fullName evidence="3">PDZ domain-containing protein</fullName>
    </recommendedName>
</protein>
<evidence type="ECO:0000313" key="4">
    <source>
        <dbReference type="EMBL" id="AUX39117.1"/>
    </source>
</evidence>
<evidence type="ECO:0000256" key="2">
    <source>
        <dbReference type="SAM" id="MobiDB-lite"/>
    </source>
</evidence>
<dbReference type="Pfam" id="PF17820">
    <property type="entry name" value="PDZ_6"/>
    <property type="match status" value="1"/>
</dbReference>
<dbReference type="PANTHER" id="PTHR23303:SF14">
    <property type="entry name" value="BOS COMPLEX SUBUNIT NOMO1-RELATED"/>
    <property type="match status" value="1"/>
</dbReference>
<gene>
    <name evidence="4" type="ORF">SOCE26_004990</name>
</gene>
<name>A0A2L0EIL4_SORCE</name>
<dbReference type="InterPro" id="IPR041489">
    <property type="entry name" value="PDZ_6"/>
</dbReference>
<organism evidence="4 5">
    <name type="scientific">Sorangium cellulosum</name>
    <name type="common">Polyangium cellulosum</name>
    <dbReference type="NCBI Taxonomy" id="56"/>
    <lineage>
        <taxon>Bacteria</taxon>
        <taxon>Pseudomonadati</taxon>
        <taxon>Myxococcota</taxon>
        <taxon>Polyangia</taxon>
        <taxon>Polyangiales</taxon>
        <taxon>Polyangiaceae</taxon>
        <taxon>Sorangium</taxon>
    </lineage>
</organism>
<dbReference type="Proteomes" id="UP000238348">
    <property type="component" value="Chromosome"/>
</dbReference>
<evidence type="ECO:0000313" key="5">
    <source>
        <dbReference type="Proteomes" id="UP000238348"/>
    </source>
</evidence>
<dbReference type="InterPro" id="IPR036034">
    <property type="entry name" value="PDZ_sf"/>
</dbReference>
<keyword evidence="1" id="KW-0732">Signal</keyword>
<dbReference type="InterPro" id="IPR001478">
    <property type="entry name" value="PDZ"/>
</dbReference>
<dbReference type="EMBL" id="CP012673">
    <property type="protein sequence ID" value="AUX39117.1"/>
    <property type="molecule type" value="Genomic_DNA"/>
</dbReference>